<accession>A0A0K8W9Q7</accession>
<keyword evidence="1" id="KW-0472">Membrane</keyword>
<evidence type="ECO:0008006" key="4">
    <source>
        <dbReference type="Google" id="ProtNLM"/>
    </source>
</evidence>
<dbReference type="EMBL" id="GDHF01004423">
    <property type="protein sequence ID" value="JAI47891.1"/>
    <property type="molecule type" value="Transcribed_RNA"/>
</dbReference>
<evidence type="ECO:0000313" key="2">
    <source>
        <dbReference type="EMBL" id="JAI19396.1"/>
    </source>
</evidence>
<evidence type="ECO:0000256" key="1">
    <source>
        <dbReference type="SAM" id="Phobius"/>
    </source>
</evidence>
<evidence type="ECO:0000313" key="3">
    <source>
        <dbReference type="EMBL" id="JAI47891.1"/>
    </source>
</evidence>
<name>A0A0K8W9Q7_BACLA</name>
<dbReference type="OrthoDB" id="284854at2759"/>
<gene>
    <name evidence="2" type="ORF">c0_g3_i1</name>
    <name evidence="3" type="ORF">c0_g3_i2</name>
</gene>
<protein>
    <recommendedName>
        <fullName evidence="4">Junctophilin</fullName>
    </recommendedName>
</protein>
<keyword evidence="1" id="KW-1133">Transmembrane helix</keyword>
<proteinExistence type="predicted"/>
<sequence length="129" mass="15100">MEWYPEEDEEELMYSPALLARRASESWIVEPPIEITPINVTLQRKKSLPDFQDLPRSTEAMTREEVSALGSARREAVRRQIEINERLKANPLLYIFSPQVKDWLSRQQLVLLVLFVNILLGYLFVKILT</sequence>
<feature type="transmembrane region" description="Helical" evidence="1">
    <location>
        <begin position="109"/>
        <end position="128"/>
    </location>
</feature>
<keyword evidence="1" id="KW-0812">Transmembrane</keyword>
<reference evidence="3" key="1">
    <citation type="submission" date="2015-06" db="EMBL/GenBank/DDBJ databases">
        <authorList>
            <person name="Hoefler B.C."/>
            <person name="Straight P.D."/>
        </authorList>
    </citation>
    <scope>NUCLEOTIDE SEQUENCE</scope>
</reference>
<organism evidence="3">
    <name type="scientific">Bactrocera latifrons</name>
    <name type="common">Malaysian fruit fly</name>
    <name type="synonym">Chaetodacus latifrons</name>
    <dbReference type="NCBI Taxonomy" id="174628"/>
    <lineage>
        <taxon>Eukaryota</taxon>
        <taxon>Metazoa</taxon>
        <taxon>Ecdysozoa</taxon>
        <taxon>Arthropoda</taxon>
        <taxon>Hexapoda</taxon>
        <taxon>Insecta</taxon>
        <taxon>Pterygota</taxon>
        <taxon>Neoptera</taxon>
        <taxon>Endopterygota</taxon>
        <taxon>Diptera</taxon>
        <taxon>Brachycera</taxon>
        <taxon>Muscomorpha</taxon>
        <taxon>Tephritoidea</taxon>
        <taxon>Tephritidae</taxon>
        <taxon>Bactrocera</taxon>
        <taxon>Bactrocera</taxon>
    </lineage>
</organism>
<dbReference type="AlphaFoldDB" id="A0A0K8W9Q7"/>
<dbReference type="EMBL" id="GDHF01032918">
    <property type="protein sequence ID" value="JAI19396.1"/>
    <property type="molecule type" value="Transcribed_RNA"/>
</dbReference>